<dbReference type="GO" id="GO:0016787">
    <property type="term" value="F:hydrolase activity"/>
    <property type="evidence" value="ECO:0007669"/>
    <property type="project" value="UniProtKB-KW"/>
</dbReference>
<gene>
    <name evidence="2" type="ORF">P3W85_06520</name>
</gene>
<dbReference type="PANTHER" id="PTHR43689">
    <property type="entry name" value="HYDROLASE"/>
    <property type="match status" value="1"/>
</dbReference>
<dbReference type="SUPFAM" id="SSF53474">
    <property type="entry name" value="alpha/beta-Hydrolases"/>
    <property type="match status" value="1"/>
</dbReference>
<dbReference type="EMBL" id="JARJLM010000115">
    <property type="protein sequence ID" value="MDF3832599.1"/>
    <property type="molecule type" value="Genomic_DNA"/>
</dbReference>
<comment type="caution">
    <text evidence="2">The sequence shown here is derived from an EMBL/GenBank/DDBJ whole genome shotgun (WGS) entry which is preliminary data.</text>
</comment>
<dbReference type="RefSeq" id="WP_276264176.1">
    <property type="nucleotide sequence ID" value="NZ_JARJLM010000115.1"/>
</dbReference>
<keyword evidence="2" id="KW-0378">Hydrolase</keyword>
<feature type="domain" description="AB hydrolase-1" evidence="1">
    <location>
        <begin position="9"/>
        <end position="253"/>
    </location>
</feature>
<dbReference type="Proteomes" id="UP001216674">
    <property type="component" value="Unassembled WGS sequence"/>
</dbReference>
<protein>
    <submittedName>
        <fullName evidence="2">Alpha/beta hydrolase</fullName>
    </submittedName>
</protein>
<evidence type="ECO:0000259" key="1">
    <source>
        <dbReference type="Pfam" id="PF12697"/>
    </source>
</evidence>
<dbReference type="InterPro" id="IPR029058">
    <property type="entry name" value="AB_hydrolase_fold"/>
</dbReference>
<keyword evidence="3" id="KW-1185">Reference proteome</keyword>
<reference evidence="2 3" key="1">
    <citation type="submission" date="2023-03" db="EMBL/GenBank/DDBJ databases">
        <title>Draft assemblies of triclosan tolerant bacteria isolated from returned activated sludge.</title>
        <authorList>
            <person name="Van Hamelsveld S."/>
        </authorList>
    </citation>
    <scope>NUCLEOTIDE SEQUENCE [LARGE SCALE GENOMIC DNA]</scope>
    <source>
        <strain evidence="2 3">GW210010_S58</strain>
    </source>
</reference>
<dbReference type="PANTHER" id="PTHR43689:SF8">
    <property type="entry name" value="ALPHA_BETA-HYDROLASES SUPERFAMILY PROTEIN"/>
    <property type="match status" value="1"/>
</dbReference>
<accession>A0ABT6AJH0</accession>
<proteinExistence type="predicted"/>
<dbReference type="InterPro" id="IPR000073">
    <property type="entry name" value="AB_hydrolase_1"/>
</dbReference>
<evidence type="ECO:0000313" key="3">
    <source>
        <dbReference type="Proteomes" id="UP001216674"/>
    </source>
</evidence>
<name>A0ABT6AJH0_9BURK</name>
<sequence>MRDILHFSHANGFPVSTYRKLFALLEDDFEIRAVDRYGHDPKFPVTREWPHLVDELLASLERNYREPVWLVGHSLGGFLSLMAALQRPQWVRGVVMLDSPVIAGWRAALLKAGQRFGLDERPGPAAVTRRRRTHWPDAEAVWQHFRAKPVFAAWDEEVLRDYAMHGTEPTGNDAERRLRFEREIEYRIYRTLPTSLGSRVARGAPVPVGFVAGTRSREVRQCGLGATRKLVGERLRFIEGGHLYPMERPGQTATLIGELIDAMRTDLPAARNGSTVIA</sequence>
<evidence type="ECO:0000313" key="2">
    <source>
        <dbReference type="EMBL" id="MDF3832599.1"/>
    </source>
</evidence>
<organism evidence="2 3">
    <name type="scientific">Cupriavidus basilensis</name>
    <dbReference type="NCBI Taxonomy" id="68895"/>
    <lineage>
        <taxon>Bacteria</taxon>
        <taxon>Pseudomonadati</taxon>
        <taxon>Pseudomonadota</taxon>
        <taxon>Betaproteobacteria</taxon>
        <taxon>Burkholderiales</taxon>
        <taxon>Burkholderiaceae</taxon>
        <taxon>Cupriavidus</taxon>
    </lineage>
</organism>
<dbReference type="Gene3D" id="3.40.50.1820">
    <property type="entry name" value="alpha/beta hydrolase"/>
    <property type="match status" value="1"/>
</dbReference>
<dbReference type="Pfam" id="PF12697">
    <property type="entry name" value="Abhydrolase_6"/>
    <property type="match status" value="1"/>
</dbReference>